<accession>J9GVU8</accession>
<name>J9GVU8_9ZZZZ</name>
<evidence type="ECO:0000313" key="1">
    <source>
        <dbReference type="EMBL" id="EJX07028.1"/>
    </source>
</evidence>
<keyword evidence="1" id="KW-0449">Lipoprotein</keyword>
<reference evidence="1" key="1">
    <citation type="journal article" date="2012" name="PLoS ONE">
        <title>Gene sets for utilization of primary and secondary nutrition supplies in the distal gut of endangered iberian lynx.</title>
        <authorList>
            <person name="Alcaide M."/>
            <person name="Messina E."/>
            <person name="Richter M."/>
            <person name="Bargiela R."/>
            <person name="Peplies J."/>
            <person name="Huws S.A."/>
            <person name="Newbold C.J."/>
            <person name="Golyshin P.N."/>
            <person name="Simon M.A."/>
            <person name="Lopez G."/>
            <person name="Yakimov M.M."/>
            <person name="Ferrer M."/>
        </authorList>
    </citation>
    <scope>NUCLEOTIDE SEQUENCE</scope>
</reference>
<gene>
    <name evidence="1" type="ORF">EVA_04896</name>
</gene>
<dbReference type="EMBL" id="AMCI01000996">
    <property type="protein sequence ID" value="EJX07028.1"/>
    <property type="molecule type" value="Genomic_DNA"/>
</dbReference>
<dbReference type="InterPro" id="IPR025049">
    <property type="entry name" value="Mfa-like_1"/>
</dbReference>
<comment type="caution">
    <text evidence="1">The sequence shown here is derived from an EMBL/GenBank/DDBJ whole genome shotgun (WGS) entry which is preliminary data.</text>
</comment>
<organism evidence="1">
    <name type="scientific">gut metagenome</name>
    <dbReference type="NCBI Taxonomy" id="749906"/>
    <lineage>
        <taxon>unclassified sequences</taxon>
        <taxon>metagenomes</taxon>
        <taxon>organismal metagenomes</taxon>
    </lineage>
</organism>
<sequence length="884" mass="99871">MLTLLVMTACQEERLVLDGQQPGDGKLRFQGVNAQQVVVETRAANRKGFFPVGTLYRIWAYGDENGGEERIYRFDACGKDTELGEDNQLIVMNMPEGEELAFKNSSTDVIDFYGLTDPEVEGNVTSDEYLKTPSTDNPVYTLKYREENLIPDLRYASKTENRPTTTSYIIPLEFKHILSKVEFEVVQQADETKEEEGKFKNIFLKSIKVLDRPSSGEFDIKKGQFTSYDKKTCKDFTLSPENGGLAIGITPQKVNSILLFPTAEADKEPMQVEITLQGTANAFNDFAGQDGYKVEDGGATMTVTCPVYDSYQVGEGGSSVPLRFLPNYRYVLQFMIMGNDVRIVTVVPRVYEWLDGETDQTDENGGYEEQDLGQPVTFGGVMWSDRNLGANSAHPLNSLDDWRKSIGYFYQFNRNIPYFPNTYENKKINLNTPLSTAFKEDASLGEPDFKGYRILYPVVNFEAWDFSYFRPGWKPMEAEQAIAPKSGMPHNCFVYTIGGKAKPTKDDEWPIGDNIIRFGINTSNNGSQGKYSTDIIFPREKNLWIKKDGSKGEQPCPQGWSVPTEEQFKSIMPTSGYSGNIAFRNYVDIKDEEDGGWDAGIEEGKKSLYKEHDFPKMFAIGGNGLNYNEKIGAGNPMKDKTGKEWAYLGSFPCLFREEMNDPQDGAKSQYVLSMYEDDWTRVQDESGNLNDTKGGKNKDYVYNWGVIYAIKNQGTPNAYRVKWEVKVGGTPKIIEDLSEAKKFCDDPQTTMYDNKTAKRYNNLYCYLVISRYPATVDDDLSPDESGSCEWVAKDKAWWSNPSEVLYLPIGGVAGYFRSGRLYNIGTEVRYALVDESDKLYKNKYEGAYKRCVWLKIAGSSTASLGLFFADSYTSDLITIRPVRD</sequence>
<dbReference type="Pfam" id="PF13149">
    <property type="entry name" value="Mfa_like_1"/>
    <property type="match status" value="1"/>
</dbReference>
<proteinExistence type="predicted"/>
<protein>
    <submittedName>
        <fullName evidence="1">Lipoprotein</fullName>
    </submittedName>
</protein>
<dbReference type="AlphaFoldDB" id="J9GVU8"/>